<comment type="caution">
    <text evidence="2">The sequence shown here is derived from an EMBL/GenBank/DDBJ whole genome shotgun (WGS) entry which is preliminary data.</text>
</comment>
<organism evidence="2 3">
    <name type="scientific">Algoriphagus winogradskyi</name>
    <dbReference type="NCBI Taxonomy" id="237017"/>
    <lineage>
        <taxon>Bacteria</taxon>
        <taxon>Pseudomonadati</taxon>
        <taxon>Bacteroidota</taxon>
        <taxon>Cytophagia</taxon>
        <taxon>Cytophagales</taxon>
        <taxon>Cyclobacteriaceae</taxon>
        <taxon>Algoriphagus</taxon>
    </lineage>
</organism>
<feature type="signal peptide" evidence="1">
    <location>
        <begin position="1"/>
        <end position="20"/>
    </location>
</feature>
<gene>
    <name evidence="2" type="ORF">SAMN06265367_102153</name>
</gene>
<reference evidence="2 3" key="1">
    <citation type="submission" date="2017-05" db="EMBL/GenBank/DDBJ databases">
        <authorList>
            <person name="Varghese N."/>
            <person name="Submissions S."/>
        </authorList>
    </citation>
    <scope>NUCLEOTIDE SEQUENCE [LARGE SCALE GENOMIC DNA]</scope>
    <source>
        <strain evidence="2 3">DSM 15360</strain>
    </source>
</reference>
<name>A0ABY1NMJ3_9BACT</name>
<keyword evidence="3" id="KW-1185">Reference proteome</keyword>
<protein>
    <submittedName>
        <fullName evidence="2">Uncharacterized protein</fullName>
    </submittedName>
</protein>
<dbReference type="PROSITE" id="PS51257">
    <property type="entry name" value="PROKAR_LIPOPROTEIN"/>
    <property type="match status" value="1"/>
</dbReference>
<evidence type="ECO:0000313" key="2">
    <source>
        <dbReference type="EMBL" id="SMP12854.1"/>
    </source>
</evidence>
<dbReference type="Proteomes" id="UP001157915">
    <property type="component" value="Unassembled WGS sequence"/>
</dbReference>
<accession>A0ABY1NMJ3</accession>
<dbReference type="RefSeq" id="WP_283411959.1">
    <property type="nucleotide sequence ID" value="NZ_FXUA01000002.1"/>
</dbReference>
<feature type="chain" id="PRO_5046249215" evidence="1">
    <location>
        <begin position="21"/>
        <end position="839"/>
    </location>
</feature>
<evidence type="ECO:0000313" key="3">
    <source>
        <dbReference type="Proteomes" id="UP001157915"/>
    </source>
</evidence>
<evidence type="ECO:0000256" key="1">
    <source>
        <dbReference type="SAM" id="SignalP"/>
    </source>
</evidence>
<sequence length="839" mass="92293">MKNLQLTKWICLLFSILAFACSDPESPIDPDPDPTKPPTGGSSPLAQTVDVAVSFPQGVNFDLSKATVSTGLMTFPVAADGKSKAILPDSVTRLAFLFDESNKLILMGVLNEKNKSINAETTAQALFYLGAGVFYLPDAVVTEFLNPSMPLPGYEEFKAKVATGIKNDLLYLENLKFEQDLTALLTEYSKDGEVLDMRARQINVDPTGFQSGMQIFEHDFLNIKIANHYRRLGKAFIYKTAYKAKGSKEEVILIPTIGPTQAAKSIHDVDGTKGFSSTLGTIVDQISGKGMEYAKKESEPILLSLGDNEDEAIYKVRIVGSAFRPAGSLTMTTEENAAWQKLMLKQFYVDYALPIITEIISEIKGTGDAGFAFEAFEATISQSPQIMDLVLSGNFKKGIEEFVKFMVDKGGQEFQKLFIQKVVDKYKNLNKPTWIDLNRDYTNAAAVEKYLKVIKAVEMCVKLLDMGKLTTELILSDRIVEFTAKARRSEVKINPGKESTVPFANVALKADTQTQLSDGQSFVYVWSTTGKYGLIAAGASKGTKIETTSATVNFRSEVNPADLAENNFETVTVEVFIKKGADLSLIGDATATINVKKQKLLMKPDGITLSGKEKHSVRLYLERSDNINDIVSTSALEYKVEWSTEGKYGMFDGKNTFATTRGNAINYQALDGDIKEGEEEIKASVYFRVPGSGEWVLREEVIGKVKVNNDPKKIILNVPVTAKDYLYEVVPGAFSNGVHALVIVPVNPDAKSYTVTTYGFKTSYKHPYEGRTVSWLNGGYPPSYYGWPLGDTRYYIYQNSYYYSLGATWCSGQCPDAIPGWIAGSLAAGGQANIVITLK</sequence>
<dbReference type="EMBL" id="FXUA01000002">
    <property type="protein sequence ID" value="SMP12854.1"/>
    <property type="molecule type" value="Genomic_DNA"/>
</dbReference>
<proteinExistence type="predicted"/>
<keyword evidence="1" id="KW-0732">Signal</keyword>